<gene>
    <name evidence="2" type="ORF">JZO69_06110</name>
</gene>
<protein>
    <submittedName>
        <fullName evidence="2">Uncharacterized protein</fullName>
    </submittedName>
</protein>
<keyword evidence="1" id="KW-1133">Transmembrane helix</keyword>
<keyword evidence="3" id="KW-1185">Reference proteome</keyword>
<evidence type="ECO:0000313" key="3">
    <source>
        <dbReference type="Proteomes" id="UP000664632"/>
    </source>
</evidence>
<sequence length="112" mass="12741">MTESLKSFFDNLPTNHWSSIVIAILSVIFIVYSIYFYFSKEGKDERGKKIISTASFISFIITVVLISILNNNAAIFEIVSKNELSFNWILNFFVLLISGVEAIGILILRKIK</sequence>
<comment type="caution">
    <text evidence="2">The sequence shown here is derived from an EMBL/GenBank/DDBJ whole genome shotgun (WGS) entry which is preliminary data.</text>
</comment>
<accession>A0ABS3GYU7</accession>
<proteinExistence type="predicted"/>
<dbReference type="RefSeq" id="WP_207112005.1">
    <property type="nucleotide sequence ID" value="NZ_JAFLWD010000012.1"/>
</dbReference>
<evidence type="ECO:0000313" key="2">
    <source>
        <dbReference type="EMBL" id="MBO0439926.1"/>
    </source>
</evidence>
<evidence type="ECO:0000256" key="1">
    <source>
        <dbReference type="SAM" id="Phobius"/>
    </source>
</evidence>
<dbReference type="EMBL" id="JAFLWD010000012">
    <property type="protein sequence ID" value="MBO0439926.1"/>
    <property type="molecule type" value="Genomic_DNA"/>
</dbReference>
<keyword evidence="1" id="KW-0472">Membrane</keyword>
<feature type="transmembrane region" description="Helical" evidence="1">
    <location>
        <begin position="20"/>
        <end position="38"/>
    </location>
</feature>
<reference evidence="2 3" key="1">
    <citation type="submission" date="2021-03" db="EMBL/GenBank/DDBJ databases">
        <title>Enterococcal diversity collection.</title>
        <authorList>
            <person name="Gilmore M.S."/>
            <person name="Schwartzman J."/>
            <person name="Van Tyne D."/>
            <person name="Martin M."/>
            <person name="Earl A.M."/>
            <person name="Manson A.L."/>
            <person name="Straub T."/>
            <person name="Salamzade R."/>
            <person name="Saavedra J."/>
            <person name="Lebreton F."/>
            <person name="Prichula J."/>
            <person name="Schaufler K."/>
            <person name="Gaca A."/>
            <person name="Sgardioli B."/>
            <person name="Wagenaar J."/>
            <person name="Strong T."/>
        </authorList>
    </citation>
    <scope>NUCLEOTIDE SEQUENCE [LARGE SCALE GENOMIC DNA]</scope>
    <source>
        <strain evidence="2 3">DIV0869a</strain>
    </source>
</reference>
<keyword evidence="1" id="KW-0812">Transmembrane</keyword>
<organism evidence="2 3">
    <name type="scientific">Candidatus Enterococcus ikei</name>
    <dbReference type="NCBI Taxonomy" id="2815326"/>
    <lineage>
        <taxon>Bacteria</taxon>
        <taxon>Bacillati</taxon>
        <taxon>Bacillota</taxon>
        <taxon>Bacilli</taxon>
        <taxon>Lactobacillales</taxon>
        <taxon>Enterococcaceae</taxon>
        <taxon>Enterococcus</taxon>
    </lineage>
</organism>
<name>A0ABS3GYU7_9ENTE</name>
<dbReference type="Proteomes" id="UP000664632">
    <property type="component" value="Unassembled WGS sequence"/>
</dbReference>
<feature type="transmembrane region" description="Helical" evidence="1">
    <location>
        <begin position="89"/>
        <end position="108"/>
    </location>
</feature>
<feature type="transmembrane region" description="Helical" evidence="1">
    <location>
        <begin position="50"/>
        <end position="69"/>
    </location>
</feature>